<dbReference type="InterPro" id="IPR000504">
    <property type="entry name" value="RRM_dom"/>
</dbReference>
<dbReference type="SUPFAM" id="SSF54928">
    <property type="entry name" value="RNA-binding domain, RBD"/>
    <property type="match status" value="1"/>
</dbReference>
<feature type="domain" description="RRM" evidence="3">
    <location>
        <begin position="61"/>
        <end position="139"/>
    </location>
</feature>
<sequence length="428" mass="48932">MGLSFTRVKLFSGLGWPLWTVQGIEQAFKIRLKRIAIRRITKRVNAMEKNNEVGSDAAYVNTAGVENIPYGTSEIKLREVFQQVGPIVSFRLVFEKENKQSTGYCYCEYHDPATAASAIRNLNNVEMEEQRLIVGYADNKPPSTANEVYRLDPSFKTSAQQLSQQQQRSLLQQELPTPLKSSDKSDSSSGMNEVQLLDVLLTLQLYSQSTNEDRVKELLLQNPLLAYDLFRILFQLDLVDGDILKLVVSEQQQPKQICPTTFPTSVMTDMNFQPSQLNQIQMRQQYQEPQPQQQKPLLQHQYPQHLQLQQLKEREHLQQSPQQPPQQFSQTIQQSVQQSPLPHMSTMQGIQSGTTFNYGSQMQSSAVLQALQPGTNLNNIFMSDLQIQEQNATIILQLLNLTPQQVEMFPPEQKSRILALQQRILRRG</sequence>
<evidence type="ECO:0000313" key="4">
    <source>
        <dbReference type="EMBL" id="CAG8519698.1"/>
    </source>
</evidence>
<proteinExistence type="predicted"/>
<reference evidence="4" key="1">
    <citation type="submission" date="2021-06" db="EMBL/GenBank/DDBJ databases">
        <authorList>
            <person name="Kallberg Y."/>
            <person name="Tangrot J."/>
            <person name="Rosling A."/>
        </authorList>
    </citation>
    <scope>NUCLEOTIDE SEQUENCE</scope>
    <source>
        <strain evidence="4">UK204</strain>
    </source>
</reference>
<dbReference type="PANTHER" id="PTHR45735:SF2">
    <property type="entry name" value="CLEAVAGE STIMULATION FACTOR SUBUNIT 2"/>
    <property type="match status" value="1"/>
</dbReference>
<dbReference type="PROSITE" id="PS50102">
    <property type="entry name" value="RRM"/>
    <property type="match status" value="1"/>
</dbReference>
<dbReference type="PANTHER" id="PTHR45735">
    <property type="entry name" value="CLEAVAGE STIMULATION FACTOR SUBUNIT 2"/>
    <property type="match status" value="1"/>
</dbReference>
<evidence type="ECO:0000259" key="3">
    <source>
        <dbReference type="PROSITE" id="PS50102"/>
    </source>
</evidence>
<feature type="region of interest" description="Disordered" evidence="2">
    <location>
        <begin position="315"/>
        <end position="352"/>
    </location>
</feature>
<dbReference type="GO" id="GO:0003729">
    <property type="term" value="F:mRNA binding"/>
    <property type="evidence" value="ECO:0007669"/>
    <property type="project" value="TreeGrafter"/>
</dbReference>
<comment type="caution">
    <text evidence="4">The sequence shown here is derived from an EMBL/GenBank/DDBJ whole genome shotgun (WGS) entry which is preliminary data.</text>
</comment>
<dbReference type="InterPro" id="IPR038192">
    <property type="entry name" value="CSTF_C_sf"/>
</dbReference>
<dbReference type="Gene3D" id="3.30.70.330">
    <property type="match status" value="1"/>
</dbReference>
<organism evidence="4 5">
    <name type="scientific">Funneliformis caledonium</name>
    <dbReference type="NCBI Taxonomy" id="1117310"/>
    <lineage>
        <taxon>Eukaryota</taxon>
        <taxon>Fungi</taxon>
        <taxon>Fungi incertae sedis</taxon>
        <taxon>Mucoromycota</taxon>
        <taxon>Glomeromycotina</taxon>
        <taxon>Glomeromycetes</taxon>
        <taxon>Glomerales</taxon>
        <taxon>Glomeraceae</taxon>
        <taxon>Funneliformis</taxon>
    </lineage>
</organism>
<accession>A0A9N9A6N2</accession>
<feature type="compositionally biased region" description="Low complexity" evidence="2">
    <location>
        <begin position="318"/>
        <end position="340"/>
    </location>
</feature>
<dbReference type="Proteomes" id="UP000789570">
    <property type="component" value="Unassembled WGS sequence"/>
</dbReference>
<dbReference type="Pfam" id="PF14327">
    <property type="entry name" value="CSTF2_hinge"/>
    <property type="match status" value="1"/>
</dbReference>
<evidence type="ECO:0000256" key="1">
    <source>
        <dbReference type="PROSITE-ProRule" id="PRU00176"/>
    </source>
</evidence>
<gene>
    <name evidence="4" type="ORF">FCALED_LOCUS4633</name>
</gene>
<dbReference type="GO" id="GO:0005847">
    <property type="term" value="C:mRNA cleavage and polyadenylation specificity factor complex"/>
    <property type="evidence" value="ECO:0007669"/>
    <property type="project" value="TreeGrafter"/>
</dbReference>
<keyword evidence="5" id="KW-1185">Reference proteome</keyword>
<keyword evidence="1" id="KW-0694">RNA-binding</keyword>
<evidence type="ECO:0000313" key="5">
    <source>
        <dbReference type="Proteomes" id="UP000789570"/>
    </source>
</evidence>
<dbReference type="InterPro" id="IPR012677">
    <property type="entry name" value="Nucleotide-bd_a/b_plait_sf"/>
</dbReference>
<evidence type="ECO:0000256" key="2">
    <source>
        <dbReference type="SAM" id="MobiDB-lite"/>
    </source>
</evidence>
<dbReference type="AlphaFoldDB" id="A0A9N9A6N2"/>
<dbReference type="OrthoDB" id="272703at2759"/>
<dbReference type="SMART" id="SM00360">
    <property type="entry name" value="RRM"/>
    <property type="match status" value="1"/>
</dbReference>
<dbReference type="InterPro" id="IPR035979">
    <property type="entry name" value="RBD_domain_sf"/>
</dbReference>
<dbReference type="InterPro" id="IPR025742">
    <property type="entry name" value="CSTF2_hinge"/>
</dbReference>
<dbReference type="EMBL" id="CAJVPQ010000924">
    <property type="protein sequence ID" value="CAG8519698.1"/>
    <property type="molecule type" value="Genomic_DNA"/>
</dbReference>
<dbReference type="Gene3D" id="1.10.20.70">
    <property type="entry name" value="Transcription termination and cleavage factor, C-terminal domain"/>
    <property type="match status" value="1"/>
</dbReference>
<protein>
    <submittedName>
        <fullName evidence="4">12362_t:CDS:1</fullName>
    </submittedName>
</protein>
<name>A0A9N9A6N2_9GLOM</name>
<dbReference type="Pfam" id="PF00076">
    <property type="entry name" value="RRM_1"/>
    <property type="match status" value="1"/>
</dbReference>